<accession>A0A5B7FQY1</accession>
<sequence>MKELAEDAKLEDNAIEYRARSPPAAFQCLVWTSNALNTRRFFIYSSGSYPNFGTGPRICMKIVSCASVVFWELESFSIIWPDHEQRPRYLHPPACTPAFITQHNIVASQSPSPSSMPSPPPSTLCAMASPQHPLPVPSRCVRGSALPSRATYIHQVLFVIRGQ</sequence>
<dbReference type="EMBL" id="VSRR010007905">
    <property type="protein sequence ID" value="MPC47757.1"/>
    <property type="molecule type" value="Genomic_DNA"/>
</dbReference>
<dbReference type="Proteomes" id="UP000324222">
    <property type="component" value="Unassembled WGS sequence"/>
</dbReference>
<proteinExistence type="predicted"/>
<gene>
    <name evidence="1" type="ORF">E2C01_041514</name>
</gene>
<evidence type="ECO:0000313" key="2">
    <source>
        <dbReference type="Proteomes" id="UP000324222"/>
    </source>
</evidence>
<evidence type="ECO:0000313" key="1">
    <source>
        <dbReference type="EMBL" id="MPC47757.1"/>
    </source>
</evidence>
<organism evidence="1 2">
    <name type="scientific">Portunus trituberculatus</name>
    <name type="common">Swimming crab</name>
    <name type="synonym">Neptunus trituberculatus</name>
    <dbReference type="NCBI Taxonomy" id="210409"/>
    <lineage>
        <taxon>Eukaryota</taxon>
        <taxon>Metazoa</taxon>
        <taxon>Ecdysozoa</taxon>
        <taxon>Arthropoda</taxon>
        <taxon>Crustacea</taxon>
        <taxon>Multicrustacea</taxon>
        <taxon>Malacostraca</taxon>
        <taxon>Eumalacostraca</taxon>
        <taxon>Eucarida</taxon>
        <taxon>Decapoda</taxon>
        <taxon>Pleocyemata</taxon>
        <taxon>Brachyura</taxon>
        <taxon>Eubrachyura</taxon>
        <taxon>Portunoidea</taxon>
        <taxon>Portunidae</taxon>
        <taxon>Portuninae</taxon>
        <taxon>Portunus</taxon>
    </lineage>
</organism>
<protein>
    <submittedName>
        <fullName evidence="1">Uncharacterized protein</fullName>
    </submittedName>
</protein>
<dbReference type="AlphaFoldDB" id="A0A5B7FQY1"/>
<keyword evidence="2" id="KW-1185">Reference proteome</keyword>
<comment type="caution">
    <text evidence="1">The sequence shown here is derived from an EMBL/GenBank/DDBJ whole genome shotgun (WGS) entry which is preliminary data.</text>
</comment>
<reference evidence="1 2" key="1">
    <citation type="submission" date="2019-05" db="EMBL/GenBank/DDBJ databases">
        <title>Another draft genome of Portunus trituberculatus and its Hox gene families provides insights of decapod evolution.</title>
        <authorList>
            <person name="Jeong J.-H."/>
            <person name="Song I."/>
            <person name="Kim S."/>
            <person name="Choi T."/>
            <person name="Kim D."/>
            <person name="Ryu S."/>
            <person name="Kim W."/>
        </authorList>
    </citation>
    <scope>NUCLEOTIDE SEQUENCE [LARGE SCALE GENOMIC DNA]</scope>
    <source>
        <tissue evidence="1">Muscle</tissue>
    </source>
</reference>
<name>A0A5B7FQY1_PORTR</name>